<dbReference type="FunFam" id="3.40.50.12780:FF:000012">
    <property type="entry name" value="Non-ribosomal peptide synthetase"/>
    <property type="match status" value="2"/>
</dbReference>
<protein>
    <submittedName>
        <fullName evidence="10">Non-ribosomal peptide synthetase</fullName>
    </submittedName>
</protein>
<dbReference type="PROSITE" id="PS00455">
    <property type="entry name" value="AMP_BINDING"/>
    <property type="match status" value="2"/>
</dbReference>
<dbReference type="CDD" id="cd19531">
    <property type="entry name" value="LCL_NRPS-like"/>
    <property type="match status" value="2"/>
</dbReference>
<dbReference type="GO" id="GO:0005737">
    <property type="term" value="C:cytoplasm"/>
    <property type="evidence" value="ECO:0007669"/>
    <property type="project" value="TreeGrafter"/>
</dbReference>
<dbReference type="SMART" id="SM00823">
    <property type="entry name" value="PKS_PP"/>
    <property type="match status" value="2"/>
</dbReference>
<feature type="domain" description="Carrier" evidence="9">
    <location>
        <begin position="2078"/>
        <end position="2153"/>
    </location>
</feature>
<dbReference type="GO" id="GO:0005524">
    <property type="term" value="F:ATP binding"/>
    <property type="evidence" value="ECO:0007669"/>
    <property type="project" value="UniProtKB-KW"/>
</dbReference>
<dbReference type="SUPFAM" id="SSF52777">
    <property type="entry name" value="CoA-dependent acyltransferases"/>
    <property type="match status" value="4"/>
</dbReference>
<keyword evidence="5" id="KW-0677">Repeat</keyword>
<sequence>MKSSENKLSEVKKNLLRKLLQGNGNDSSEKIRPYPREGTIPLSYAQKRLWFLSQLYPNNHFYNVPYVIHFKGNLHIENLKKSTLMLIKRHESLRTTFQEIDGTPVQVIQEEYQIDIPDINLNHLSLEQREKVALEIIEKEIKTPFDIQKGPNVRAQIISLDDENHYFIFNVHHICFDGWSAGVFFKELSSLYESNIDKSLNNLSKLSIQYADYTFWQKELLEGGEYNRQLRYWEEKLNGDIHPITLPYEKLKKEQSFNGAIVPFYINSDVYQEIKSLSNKEGASIFMTLLAIFKLLLSRYSNQNDILVGTPIANRSHKELEGIIGFFANTLILRTDVSWELTFRELLERIQKVCLDAYSHQDLPFEKIVEELAPERDLNKNPLFQVMFNFYEAPDQIAFKGLQTNFIDFDNKTAKFDLQMEFVEKDEGLYGILEYNTDLFHKETIDRMIGHYQKLTEVIVRNPDLSIKDISFLLEEEENLLLDEWNETISTYSDEKCLHQLFEEKVNQYPDDVAIIYEDQKITYRELNRRANALAMYLKQQGVSPDMGVGIYMRRSIDMVIAVIGILKAGGMYVPLDPNYPVERLEYISKESNLFLILMHSELDGYSNFYAVNKIYLDKIWDQLTLTDQNVKNDVNPQNLIYLIYTSGSTGKPKGIGMTHQAIVNLIEWQDKKWIYSGKVNSLQFSSLNFDMSCLEIFSTFNSGGTLVIPNESCIRDPYLLLQLILKQKIERASFPYVGFQQLCEVSNNVDPLEFNLKEIIVTGEQLKLTPKIRSWIKGIKDCVLHNHYGPSETHVVTSYTILDVDKEDNLPPIGRPISNTKLYVLDKNLKLVPLGVVGELYISGDCLAREYLNRPELTKEKFIENPFCLESDEKMYKTGDLVRYKSDGNIQFLGRIDSQLKIRGYRIEPSEVESIINQFLGIKEVVVESKNNASGYPYLIAYYVTDGMKQIKNEEIESFLVDKLPDYMIPRFYVQLDAIPLTPSGKINRLILPDPNLKKFNYSEANILETETEKQMALIWSEVLGYEHIGREDNFFHLGGHSLIATQVISRIRKKFNIEIPLRGIFEYPVLKYYCKQLDKELLKERFILNDEILSIEKEKECPLSFSQERIWFFDQMEPGNSVYNLDYSIEITGELDISLLEASLNFVVNRHEILRTTFQEVDGNPVQVIALESYIPVSYVDLRYISNDRVFEYARQLAADEVNRPFNLAEGPLIRAKVYQLDLNRYILVVSMHHIVTDGWSMKLFGEELFSYYKSYGKNTISHVPKLPIQYKDFAYWQRKQKRGNLQKQLAYWKEKLNGELPILNMPSDYMRSQTRSFKGDQLSFAIEENLAAKLKTFSQEQGVSLFMTLITGFKGLLFRYTEQEDLIVGTPIANRNHKDIENLIGFFVNTLPLRTKLNSSMSWKELLNNIKQVTLEAYEGQDIPFEKLVNEIQPMRDLSNSPIFQVMFAFQNKPITTVDKITELSIQSINIEGNTSLFDISMSLEEKGEQIIGVVDYCSDLFKRDTIQRFINHYLILLEEIVWNVNQKVLETQMLSTGEMQKVIVDWNRTEYPFPEKMCVHKLIEVVVKSLPNHTAIMYQNKSITYWELNEKAEQMARFLKGKHVGPNTPVILCMDRSIDFIVSILGILKAGGAYVPLDPSYPQDRLSYMIKDSQASVILTSLKYENIFLQHKQEVITFENVPDQVDLTESVQRKLEEQDHSEHLAFIIYTSGSTGKPKGVPIKHQSIVNFIHYMTDFCEFTKDDRVGQYTSISFDLSVMDIFMTLVKGSTLVLSPNNVLSANEFSDWIEENKISSICIPTAYWDFWVREISNEKVLLPSSLRMILVGGEKVSLATYTEWYEISGEIPCLIIYGPAETTCASTVYKPENQWNHEVVTELPIGRPIANTEVYVLNSNMQPVPIGVPGELYIGGVGLSPGYLNLHEKNEKHFVKHPFKEGKRLYKTGDKVKLLSTGQLVFLDRYDNQIKLRGFRIELGEIEKTLEQHSYIQKAIVILRDDVIEGQKQLVAYIQTRGITEEINSYKLKEYMEKRVPNYMIPSYFVLVKEMPKSPNGKIDRKSLPKPKEETIKIDVQISPRNEIEVKLANIWMDVLNLRSISMNDNFFHLGGHSLLATQVISRIRTLFGIDLPLKNIFEYPTISQLEKVIKNMGLEKNEGKIVKRRRDLHRLQ</sequence>
<dbReference type="GO" id="GO:0017000">
    <property type="term" value="P:antibiotic biosynthetic process"/>
    <property type="evidence" value="ECO:0007669"/>
    <property type="project" value="UniProtKB-KW"/>
</dbReference>
<evidence type="ECO:0000256" key="6">
    <source>
        <dbReference type="ARBA" id="ARBA00022741"/>
    </source>
</evidence>
<dbReference type="GO" id="GO:0008610">
    <property type="term" value="P:lipid biosynthetic process"/>
    <property type="evidence" value="ECO:0007669"/>
    <property type="project" value="UniProtKB-ARBA"/>
</dbReference>
<dbReference type="GO" id="GO:0003824">
    <property type="term" value="F:catalytic activity"/>
    <property type="evidence" value="ECO:0007669"/>
    <property type="project" value="InterPro"/>
</dbReference>
<dbReference type="InterPro" id="IPR006162">
    <property type="entry name" value="Ppantetheine_attach_site"/>
</dbReference>
<dbReference type="InterPro" id="IPR009081">
    <property type="entry name" value="PP-bd_ACP"/>
</dbReference>
<dbReference type="FunFam" id="3.40.50.980:FF:000001">
    <property type="entry name" value="Non-ribosomal peptide synthetase"/>
    <property type="match status" value="2"/>
</dbReference>
<dbReference type="InterPro" id="IPR001242">
    <property type="entry name" value="Condensation_dom"/>
</dbReference>
<dbReference type="SUPFAM" id="SSF56801">
    <property type="entry name" value="Acetyl-CoA synthetase-like"/>
    <property type="match status" value="2"/>
</dbReference>
<dbReference type="Proteomes" id="UP000219775">
    <property type="component" value="Unassembled WGS sequence"/>
</dbReference>
<dbReference type="InterPro" id="IPR020845">
    <property type="entry name" value="AMP-binding_CS"/>
</dbReference>
<dbReference type="Gene3D" id="3.30.559.10">
    <property type="entry name" value="Chloramphenicol acetyltransferase-like domain"/>
    <property type="match status" value="2"/>
</dbReference>
<dbReference type="PROSITE" id="PS50075">
    <property type="entry name" value="CARRIER"/>
    <property type="match status" value="2"/>
</dbReference>
<comment type="cofactor">
    <cofactor evidence="1">
        <name>pantetheine 4'-phosphate</name>
        <dbReference type="ChEBI" id="CHEBI:47942"/>
    </cofactor>
</comment>
<comment type="caution">
    <text evidence="10">The sequence shown here is derived from an EMBL/GenBank/DDBJ whole genome shotgun (WGS) entry which is preliminary data.</text>
</comment>
<dbReference type="InterPro" id="IPR023213">
    <property type="entry name" value="CAT-like_dom_sf"/>
</dbReference>
<evidence type="ECO:0000256" key="2">
    <source>
        <dbReference type="ARBA" id="ARBA00006432"/>
    </source>
</evidence>
<dbReference type="InterPro" id="IPR010071">
    <property type="entry name" value="AA_adenyl_dom"/>
</dbReference>
<evidence type="ECO:0000256" key="8">
    <source>
        <dbReference type="ARBA" id="ARBA00023194"/>
    </source>
</evidence>
<dbReference type="RefSeq" id="WP_098128998.1">
    <property type="nucleotide sequence ID" value="NZ_NUDP01000062.1"/>
</dbReference>
<dbReference type="Gene3D" id="3.40.50.980">
    <property type="match status" value="4"/>
</dbReference>
<dbReference type="NCBIfam" id="TIGR01733">
    <property type="entry name" value="AA-adenyl-dom"/>
    <property type="match status" value="2"/>
</dbReference>
<dbReference type="NCBIfam" id="NF003417">
    <property type="entry name" value="PRK04813.1"/>
    <property type="match status" value="2"/>
</dbReference>
<dbReference type="InterPro" id="IPR000873">
    <property type="entry name" value="AMP-dep_synth/lig_dom"/>
</dbReference>
<evidence type="ECO:0000256" key="1">
    <source>
        <dbReference type="ARBA" id="ARBA00001957"/>
    </source>
</evidence>
<organism evidence="10 11">
    <name type="scientific">Bacillus pseudomycoides</name>
    <dbReference type="NCBI Taxonomy" id="64104"/>
    <lineage>
        <taxon>Bacteria</taxon>
        <taxon>Bacillati</taxon>
        <taxon>Bacillota</taxon>
        <taxon>Bacilli</taxon>
        <taxon>Bacillales</taxon>
        <taxon>Bacillaceae</taxon>
        <taxon>Bacillus</taxon>
        <taxon>Bacillus cereus group</taxon>
    </lineage>
</organism>
<keyword evidence="4" id="KW-0597">Phosphoprotein</keyword>
<keyword evidence="8" id="KW-0045">Antibiotic biosynthesis</keyword>
<feature type="domain" description="Carrier" evidence="9">
    <location>
        <begin position="1008"/>
        <end position="1083"/>
    </location>
</feature>
<gene>
    <name evidence="10" type="ORF">CN613_17575</name>
</gene>
<reference evidence="10 11" key="1">
    <citation type="submission" date="2017-09" db="EMBL/GenBank/DDBJ databases">
        <title>Large-scale bioinformatics analysis of Bacillus genomes uncovers conserved roles of natural products in bacterial physiology.</title>
        <authorList>
            <consortium name="Agbiome Team Llc"/>
            <person name="Bleich R.M."/>
            <person name="Grubbs K.J."/>
            <person name="Santa Maria K.C."/>
            <person name="Allen S.E."/>
            <person name="Farag S."/>
            <person name="Shank E.A."/>
            <person name="Bowers A."/>
        </authorList>
    </citation>
    <scope>NUCLEOTIDE SEQUENCE [LARGE SCALE GENOMIC DNA]</scope>
    <source>
        <strain evidence="10 11">AFS009893</strain>
    </source>
</reference>
<dbReference type="Gene3D" id="3.30.300.30">
    <property type="match status" value="2"/>
</dbReference>
<dbReference type="Gene3D" id="3.30.559.30">
    <property type="entry name" value="Nonribosomal peptide synthetase, condensation domain"/>
    <property type="match status" value="2"/>
</dbReference>
<dbReference type="FunFam" id="2.30.38.10:FF:000001">
    <property type="entry name" value="Non-ribosomal peptide synthetase PvdI"/>
    <property type="match status" value="1"/>
</dbReference>
<evidence type="ECO:0000256" key="5">
    <source>
        <dbReference type="ARBA" id="ARBA00022737"/>
    </source>
</evidence>
<dbReference type="GO" id="GO:0031177">
    <property type="term" value="F:phosphopantetheine binding"/>
    <property type="evidence" value="ECO:0007669"/>
    <property type="project" value="InterPro"/>
</dbReference>
<evidence type="ECO:0000313" key="10">
    <source>
        <dbReference type="EMBL" id="PEM67651.1"/>
    </source>
</evidence>
<comment type="similarity">
    <text evidence="2">Belongs to the ATP-dependent AMP-binding enzyme family.</text>
</comment>
<dbReference type="Pfam" id="PF13193">
    <property type="entry name" value="AMP-binding_C"/>
    <property type="match status" value="2"/>
</dbReference>
<evidence type="ECO:0000313" key="11">
    <source>
        <dbReference type="Proteomes" id="UP000219775"/>
    </source>
</evidence>
<dbReference type="FunFam" id="1.10.1200.10:FF:000005">
    <property type="entry name" value="Nonribosomal peptide synthetase 1"/>
    <property type="match status" value="2"/>
</dbReference>
<dbReference type="PANTHER" id="PTHR45527">
    <property type="entry name" value="NONRIBOSOMAL PEPTIDE SYNTHETASE"/>
    <property type="match status" value="1"/>
</dbReference>
<keyword evidence="7" id="KW-0067">ATP-binding</keyword>
<accession>A0A2B6JNR4</accession>
<evidence type="ECO:0000256" key="3">
    <source>
        <dbReference type="ARBA" id="ARBA00022450"/>
    </source>
</evidence>
<dbReference type="GO" id="GO:0044550">
    <property type="term" value="P:secondary metabolite biosynthetic process"/>
    <property type="evidence" value="ECO:0007669"/>
    <property type="project" value="TreeGrafter"/>
</dbReference>
<dbReference type="Gene3D" id="1.10.1200.10">
    <property type="entry name" value="ACP-like"/>
    <property type="match status" value="2"/>
</dbReference>
<proteinExistence type="inferred from homology"/>
<dbReference type="GO" id="GO:0043041">
    <property type="term" value="P:amino acid activation for nonribosomal peptide biosynthetic process"/>
    <property type="evidence" value="ECO:0007669"/>
    <property type="project" value="TreeGrafter"/>
</dbReference>
<name>A0A2B6JNR4_9BACI</name>
<dbReference type="PANTHER" id="PTHR45527:SF1">
    <property type="entry name" value="FATTY ACID SYNTHASE"/>
    <property type="match status" value="1"/>
</dbReference>
<keyword evidence="6" id="KW-0547">Nucleotide-binding</keyword>
<dbReference type="Pfam" id="PF00550">
    <property type="entry name" value="PP-binding"/>
    <property type="match status" value="2"/>
</dbReference>
<dbReference type="EMBL" id="NUDP01000062">
    <property type="protein sequence ID" value="PEM67651.1"/>
    <property type="molecule type" value="Genomic_DNA"/>
</dbReference>
<evidence type="ECO:0000259" key="9">
    <source>
        <dbReference type="PROSITE" id="PS50075"/>
    </source>
</evidence>
<dbReference type="InterPro" id="IPR045851">
    <property type="entry name" value="AMP-bd_C_sf"/>
</dbReference>
<dbReference type="Pfam" id="PF00501">
    <property type="entry name" value="AMP-binding"/>
    <property type="match status" value="2"/>
</dbReference>
<evidence type="ECO:0000256" key="4">
    <source>
        <dbReference type="ARBA" id="ARBA00022553"/>
    </source>
</evidence>
<dbReference type="CDD" id="cd05930">
    <property type="entry name" value="A_NRPS"/>
    <property type="match status" value="2"/>
</dbReference>
<dbReference type="FunFam" id="3.30.559.30:FF:000001">
    <property type="entry name" value="Non-ribosomal peptide synthetase"/>
    <property type="match status" value="2"/>
</dbReference>
<dbReference type="PROSITE" id="PS00012">
    <property type="entry name" value="PHOSPHOPANTETHEINE"/>
    <property type="match status" value="2"/>
</dbReference>
<dbReference type="SUPFAM" id="SSF47336">
    <property type="entry name" value="ACP-like"/>
    <property type="match status" value="2"/>
</dbReference>
<keyword evidence="3" id="KW-0596">Phosphopantetheine</keyword>
<dbReference type="InterPro" id="IPR036736">
    <property type="entry name" value="ACP-like_sf"/>
</dbReference>
<dbReference type="InterPro" id="IPR025110">
    <property type="entry name" value="AMP-bd_C"/>
</dbReference>
<dbReference type="InterPro" id="IPR020806">
    <property type="entry name" value="PKS_PP-bd"/>
</dbReference>
<dbReference type="Gene3D" id="2.30.38.10">
    <property type="entry name" value="Luciferase, Domain 3"/>
    <property type="match status" value="2"/>
</dbReference>
<evidence type="ECO:0000256" key="7">
    <source>
        <dbReference type="ARBA" id="ARBA00022840"/>
    </source>
</evidence>
<dbReference type="Pfam" id="PF00668">
    <property type="entry name" value="Condensation"/>
    <property type="match status" value="2"/>
</dbReference>